<feature type="transmembrane region" description="Helical" evidence="10">
    <location>
        <begin position="45"/>
        <end position="65"/>
    </location>
</feature>
<dbReference type="RefSeq" id="WP_156006352.1">
    <property type="nucleotide sequence ID" value="NZ_CP046276.1"/>
</dbReference>
<evidence type="ECO:0000256" key="6">
    <source>
        <dbReference type="ARBA" id="ARBA00022692"/>
    </source>
</evidence>
<sequence>MNNNLEKNEITIDEKVKQNMFRSFDISWYTKNSSKTFLRKLGSTFGFVIILMPVFGVILSIGNLLNTYNAPKVISNLFTNVGTLLFTNIGLWFAIALTIGFTNNKGVAVYSSIIFYFTFTLTMAAFIKINGTDGKTFDLLFWKNLEQKIYLTSIFGFVTFNTGVIGGFLSGTISIIIYKSFKETKLVSGLEFFSKEKFVLILIPFTAVISAILWLIFWPAMGYSLRFLGMGLAKTPTGLDSFVFATVSRFLTPFGAGMLIHSPLWYTELGGSLRNYEGQLFAQYLERTHSDNPSWLPDLVEKLMNEKPGTWVDRSVTDFINSLGYSQEEKTQIFNDLNYWYSNIGNFQGSTLNMLDLRGDQVIAANVINSNFITIQDCWNVGLRVSRFIAPGFANSIFALPAIGLAIFLQIEKKDRSKYYASFLIAFASSALLGITEPLEYMFCYTCPIFYFAIYAPMLGLMGAIGSITQLKLGTTFSTGLFDFIFNGVLPTVAGQNTRIWMVPVLGVVFGVIEFLLAYFYFKWTKFDPFEKYLSEKDQIKVNISEIRSSFYGFKNILTINKSKNQVILETKKPINKDSMDNWYESVSFEGNNKYSFSIKNDYVKTYDTLLDSLKERQNIKEYKKTNKNEYKAIKKEYKNLKKDEKKKKVKNK</sequence>
<dbReference type="GO" id="GO:0005886">
    <property type="term" value="C:plasma membrane"/>
    <property type="evidence" value="ECO:0007669"/>
    <property type="project" value="UniProtKB-SubCell"/>
</dbReference>
<feature type="domain" description="PTS EIIC type-1" evidence="11">
    <location>
        <begin position="32"/>
        <end position="534"/>
    </location>
</feature>
<comment type="subcellular location">
    <subcellularLocation>
        <location evidence="1">Cell membrane</location>
        <topology evidence="1">Multi-pass membrane protein</topology>
    </subcellularLocation>
</comment>
<dbReference type="InterPro" id="IPR013013">
    <property type="entry name" value="PTS_EIIC_1"/>
</dbReference>
<evidence type="ECO:0000256" key="4">
    <source>
        <dbReference type="ARBA" id="ARBA00022597"/>
    </source>
</evidence>
<keyword evidence="2" id="KW-0813">Transport</keyword>
<evidence type="ECO:0000256" key="8">
    <source>
        <dbReference type="ARBA" id="ARBA00023136"/>
    </source>
</evidence>
<organism evidence="12 13">
    <name type="scientific">Spiroplasma tabanidicola</name>
    <dbReference type="NCBI Taxonomy" id="324079"/>
    <lineage>
        <taxon>Bacteria</taxon>
        <taxon>Bacillati</taxon>
        <taxon>Mycoplasmatota</taxon>
        <taxon>Mollicutes</taxon>
        <taxon>Entomoplasmatales</taxon>
        <taxon>Spiroplasmataceae</taxon>
        <taxon>Spiroplasma</taxon>
    </lineage>
</organism>
<evidence type="ECO:0000256" key="5">
    <source>
        <dbReference type="ARBA" id="ARBA00022683"/>
    </source>
</evidence>
<evidence type="ECO:0000256" key="1">
    <source>
        <dbReference type="ARBA" id="ARBA00004651"/>
    </source>
</evidence>
<accession>A0A6I6CD61</accession>
<dbReference type="GO" id="GO:0090563">
    <property type="term" value="F:protein-phosphocysteine-sugar phosphotransferase activity"/>
    <property type="evidence" value="ECO:0007669"/>
    <property type="project" value="TreeGrafter"/>
</dbReference>
<dbReference type="KEGG" id="stab:STABA_v1c05510"/>
<proteinExistence type="predicted"/>
<feature type="transmembrane region" description="Helical" evidence="10">
    <location>
        <begin position="107"/>
        <end position="129"/>
    </location>
</feature>
<feature type="transmembrane region" description="Helical" evidence="10">
    <location>
        <begin position="419"/>
        <end position="436"/>
    </location>
</feature>
<evidence type="ECO:0000256" key="10">
    <source>
        <dbReference type="SAM" id="Phobius"/>
    </source>
</evidence>
<dbReference type="Pfam" id="PF02378">
    <property type="entry name" value="PTS_EIIC"/>
    <property type="match status" value="2"/>
</dbReference>
<keyword evidence="5" id="KW-0598">Phosphotransferase system</keyword>
<gene>
    <name evidence="12" type="primary">ptsG</name>
    <name evidence="12" type="ORF">STABA_v1c05510</name>
</gene>
<feature type="transmembrane region" description="Helical" evidence="10">
    <location>
        <begin position="500"/>
        <end position="522"/>
    </location>
</feature>
<dbReference type="PROSITE" id="PS51103">
    <property type="entry name" value="PTS_EIIC_TYPE_1"/>
    <property type="match status" value="1"/>
</dbReference>
<feature type="coiled-coil region" evidence="9">
    <location>
        <begin position="624"/>
        <end position="651"/>
    </location>
</feature>
<dbReference type="GO" id="GO:0009401">
    <property type="term" value="P:phosphoenolpyruvate-dependent sugar phosphotransferase system"/>
    <property type="evidence" value="ECO:0007669"/>
    <property type="project" value="UniProtKB-KW"/>
</dbReference>
<keyword evidence="9" id="KW-0175">Coiled coil</keyword>
<feature type="transmembrane region" description="Helical" evidence="10">
    <location>
        <begin position="77"/>
        <end position="101"/>
    </location>
</feature>
<evidence type="ECO:0000313" key="13">
    <source>
        <dbReference type="Proteomes" id="UP000424468"/>
    </source>
</evidence>
<feature type="transmembrane region" description="Helical" evidence="10">
    <location>
        <begin position="149"/>
        <end position="178"/>
    </location>
</feature>
<evidence type="ECO:0000259" key="11">
    <source>
        <dbReference type="PROSITE" id="PS51103"/>
    </source>
</evidence>
<dbReference type="PANTHER" id="PTHR30009">
    <property type="entry name" value="CYTOCHROME C-TYPE SYNTHESIS PROTEIN AND PTS TRANSMEMBRANE COMPONENT"/>
    <property type="match status" value="1"/>
</dbReference>
<dbReference type="EMBL" id="CP046276">
    <property type="protein sequence ID" value="QGS51914.1"/>
    <property type="molecule type" value="Genomic_DNA"/>
</dbReference>
<dbReference type="PANTHER" id="PTHR30009:SF8">
    <property type="entry name" value="PTS SYSTEM, IIBC COMPONENT"/>
    <property type="match status" value="1"/>
</dbReference>
<keyword evidence="7 10" id="KW-1133">Transmembrane helix</keyword>
<dbReference type="InterPro" id="IPR003352">
    <property type="entry name" value="PTS_EIIC"/>
</dbReference>
<keyword evidence="13" id="KW-1185">Reference proteome</keyword>
<keyword evidence="8 10" id="KW-0472">Membrane</keyword>
<dbReference type="InterPro" id="IPR050429">
    <property type="entry name" value="PTS_Glucose_EIICBA"/>
</dbReference>
<dbReference type="OrthoDB" id="9764327at2"/>
<feature type="transmembrane region" description="Helical" evidence="10">
    <location>
        <begin position="448"/>
        <end position="466"/>
    </location>
</feature>
<name>A0A6I6CD61_9MOLU</name>
<dbReference type="GO" id="GO:0008982">
    <property type="term" value="F:protein-N(PI)-phosphohistidine-sugar phosphotransferase activity"/>
    <property type="evidence" value="ECO:0007669"/>
    <property type="project" value="InterPro"/>
</dbReference>
<evidence type="ECO:0000256" key="2">
    <source>
        <dbReference type="ARBA" id="ARBA00022448"/>
    </source>
</evidence>
<dbReference type="Proteomes" id="UP000424468">
    <property type="component" value="Chromosome"/>
</dbReference>
<feature type="transmembrane region" description="Helical" evidence="10">
    <location>
        <begin position="473"/>
        <end position="494"/>
    </location>
</feature>
<evidence type="ECO:0000256" key="9">
    <source>
        <dbReference type="SAM" id="Coils"/>
    </source>
</evidence>
<feature type="transmembrane region" description="Helical" evidence="10">
    <location>
        <begin position="198"/>
        <end position="221"/>
    </location>
</feature>
<keyword evidence="3" id="KW-1003">Cell membrane</keyword>
<keyword evidence="6 10" id="KW-0812">Transmembrane</keyword>
<evidence type="ECO:0000256" key="7">
    <source>
        <dbReference type="ARBA" id="ARBA00022989"/>
    </source>
</evidence>
<evidence type="ECO:0000313" key="12">
    <source>
        <dbReference type="EMBL" id="QGS51914.1"/>
    </source>
</evidence>
<protein>
    <submittedName>
        <fullName evidence="12">PTS system, glucose-specific IIBC component</fullName>
    </submittedName>
</protein>
<dbReference type="AlphaFoldDB" id="A0A6I6CD61"/>
<feature type="transmembrane region" description="Helical" evidence="10">
    <location>
        <begin position="388"/>
        <end position="407"/>
    </location>
</feature>
<keyword evidence="4" id="KW-0762">Sugar transport</keyword>
<evidence type="ECO:0000256" key="3">
    <source>
        <dbReference type="ARBA" id="ARBA00022475"/>
    </source>
</evidence>
<reference evidence="12 13" key="1">
    <citation type="submission" date="2019-11" db="EMBL/GenBank/DDBJ databases">
        <title>Complete genome sequence of Spiroplasma tabanidicola TAUS-1 (DSM 22603).</title>
        <authorList>
            <person name="Huang C.-T."/>
            <person name="Lin Y.-C."/>
            <person name="Kuo C.-H."/>
        </authorList>
    </citation>
    <scope>NUCLEOTIDE SEQUENCE [LARGE SCALE GENOMIC DNA]</scope>
    <source>
        <strain evidence="12 13">TAUS-1</strain>
    </source>
</reference>